<name>A0AB73H6E4_LISIO</name>
<evidence type="ECO:0000313" key="1">
    <source>
        <dbReference type="EMBL" id="MBC2140731.1"/>
    </source>
</evidence>
<dbReference type="Proteomes" id="UP000552309">
    <property type="component" value="Unassembled WGS sequence"/>
</dbReference>
<proteinExistence type="predicted"/>
<evidence type="ECO:0000313" key="2">
    <source>
        <dbReference type="Proteomes" id="UP000552309"/>
    </source>
</evidence>
<sequence length="140" mass="16609">MREVILLKREEYPKFEFDEIIMLDRYTETDEIAYFHSFVANSDSTYQKPVAILETNNGEYIICELSDFKFKNPIENIEDFILTEQISNLLEKTLFSLKNRYRNGYLEEGTRYINGFECATKMVRDIYNLKKAGDLKNGRD</sequence>
<reference evidence="1 2" key="1">
    <citation type="submission" date="2020-03" db="EMBL/GenBank/DDBJ databases">
        <title>Soil Listeria distribution.</title>
        <authorList>
            <person name="Liao J."/>
            <person name="Wiedmann M."/>
        </authorList>
    </citation>
    <scope>NUCLEOTIDE SEQUENCE [LARGE SCALE GENOMIC DNA]</scope>
    <source>
        <strain evidence="1 2">FSL L7-0297</strain>
    </source>
</reference>
<dbReference type="AlphaFoldDB" id="A0AB73H6E4"/>
<dbReference type="EMBL" id="JAARXV010000001">
    <property type="protein sequence ID" value="MBC2140731.1"/>
    <property type="molecule type" value="Genomic_DNA"/>
</dbReference>
<dbReference type="RefSeq" id="WP_185542822.1">
    <property type="nucleotide sequence ID" value="NZ_JAARXV010000001.1"/>
</dbReference>
<protein>
    <submittedName>
        <fullName evidence="1">Uncharacterized protein</fullName>
    </submittedName>
</protein>
<organism evidence="1 2">
    <name type="scientific">Listeria innocua</name>
    <dbReference type="NCBI Taxonomy" id="1642"/>
    <lineage>
        <taxon>Bacteria</taxon>
        <taxon>Bacillati</taxon>
        <taxon>Bacillota</taxon>
        <taxon>Bacilli</taxon>
        <taxon>Bacillales</taxon>
        <taxon>Listeriaceae</taxon>
        <taxon>Listeria</taxon>
    </lineage>
</organism>
<accession>A0AB73H6E4</accession>
<gene>
    <name evidence="1" type="ORF">HCA89_00295</name>
</gene>
<comment type="caution">
    <text evidence="1">The sequence shown here is derived from an EMBL/GenBank/DDBJ whole genome shotgun (WGS) entry which is preliminary data.</text>
</comment>